<dbReference type="Pfam" id="PF01764">
    <property type="entry name" value="Lipase_3"/>
    <property type="match status" value="1"/>
</dbReference>
<evidence type="ECO:0000256" key="2">
    <source>
        <dbReference type="ARBA" id="ARBA00022729"/>
    </source>
</evidence>
<dbReference type="Gene3D" id="3.40.50.1820">
    <property type="entry name" value="alpha/beta hydrolase"/>
    <property type="match status" value="1"/>
</dbReference>
<dbReference type="GO" id="GO:0004806">
    <property type="term" value="F:triacylglycerol lipase activity"/>
    <property type="evidence" value="ECO:0007669"/>
    <property type="project" value="UniProtKB-EC"/>
</dbReference>
<dbReference type="AlphaFoldDB" id="A0A078BMR0"/>
<dbReference type="PANTHER" id="PTHR46640">
    <property type="entry name" value="TRIACYLGLYCEROL LIPASE, PUTATIVE (AFU_ORTHOLOGUE AFUA_6G06510)-RELATED"/>
    <property type="match status" value="1"/>
</dbReference>
<dbReference type="InterPro" id="IPR051299">
    <property type="entry name" value="AB_hydrolase_lip/est"/>
</dbReference>
<feature type="domain" description="Fungal lipase-type" evidence="5">
    <location>
        <begin position="103"/>
        <end position="263"/>
    </location>
</feature>
<evidence type="ECO:0000256" key="1">
    <source>
        <dbReference type="ARBA" id="ARBA00013279"/>
    </source>
</evidence>
<gene>
    <name evidence="6" type="primary">LIP15</name>
</gene>
<evidence type="ECO:0000313" key="6">
    <source>
        <dbReference type="EMBL" id="CDX09921.1"/>
    </source>
</evidence>
<feature type="chain" id="PRO_5001730166" description="triacylglycerol lipase" evidence="4">
    <location>
        <begin position="22"/>
        <end position="357"/>
    </location>
</feature>
<evidence type="ECO:0000256" key="3">
    <source>
        <dbReference type="ARBA" id="ARBA00022801"/>
    </source>
</evidence>
<dbReference type="EMBL" id="LM652755">
    <property type="protein sequence ID" value="CDX09921.1"/>
    <property type="molecule type" value="Genomic_DNA"/>
</dbReference>
<dbReference type="SUPFAM" id="SSF53474">
    <property type="entry name" value="alpha/beta-Hydrolases"/>
    <property type="match status" value="1"/>
</dbReference>
<reference evidence="6" key="1">
    <citation type="submission" date="2014-06" db="EMBL/GenBank/DDBJ databases">
        <title>Evolutionary genomics: an efficient tool to explore enzyme diversity and guide their engineering.</title>
        <authorList>
            <person name="Meunchan M."/>
            <person name="Michely S."/>
            <person name="Devillers H."/>
            <person name="Nicaud J.-M."/>
            <person name="Marty A."/>
            <person name="Neuveglise C."/>
        </authorList>
    </citation>
    <scope>NUCLEOTIDE SEQUENCE</scope>
    <source>
        <strain evidence="6">CBS 10407</strain>
    </source>
</reference>
<keyword evidence="3" id="KW-0378">Hydrolase</keyword>
<accession>A0A078BMR0</accession>
<name>A0A078BMR0_9ASCO</name>
<dbReference type="GO" id="GO:0006629">
    <property type="term" value="P:lipid metabolic process"/>
    <property type="evidence" value="ECO:0007669"/>
    <property type="project" value="InterPro"/>
</dbReference>
<keyword evidence="2 4" id="KW-0732">Signal</keyword>
<sequence length="357" mass="39999">MVSWYTQFKAAILSLLGMTASTPSTTIASISQGMYNEISYFSRMVNTAYCANAPITPLRTDFSCGDSCQYFANLKLDSIFGGNFYSTSATGLLAHDHKRKEKYVLFRGTFSIPDAYTDIQFQKSPWLAKLPNGVVPKIQSAGGQPLTCEGCAVHDGFAKAFNETLKNSGHQFDKFLANHTDYKLYVVGHSLGGAMAQMFAVRLKLMGYDPTLITYGQPRVGNKEYAEFVSRLFFNDESGLLVDENRRLYRVTHWNDIVVGLPNFADYTHSVGEVFIASEDLNPPVESVTLCEGAENEACHRGHFSLWERVKILHNHLAYINYIGYCALNIGRRSILNMPNYRGKNTYAHKSETTKDE</sequence>
<protein>
    <recommendedName>
        <fullName evidence="1">triacylglycerol lipase</fullName>
        <ecNumber evidence="1">3.1.1.3</ecNumber>
    </recommendedName>
</protein>
<dbReference type="CDD" id="cd00519">
    <property type="entry name" value="Lipase_3"/>
    <property type="match status" value="1"/>
</dbReference>
<evidence type="ECO:0000256" key="4">
    <source>
        <dbReference type="SAM" id="SignalP"/>
    </source>
</evidence>
<dbReference type="EC" id="3.1.1.3" evidence="1"/>
<dbReference type="PANTHER" id="PTHR46640:SF1">
    <property type="entry name" value="FUNGAL LIPASE-LIKE DOMAIN-CONTAINING PROTEIN-RELATED"/>
    <property type="match status" value="1"/>
</dbReference>
<dbReference type="InterPro" id="IPR029058">
    <property type="entry name" value="AB_hydrolase_fold"/>
</dbReference>
<feature type="signal peptide" evidence="4">
    <location>
        <begin position="1"/>
        <end position="21"/>
    </location>
</feature>
<proteinExistence type="predicted"/>
<organism evidence="6">
    <name type="scientific">Yarrowia phangngaensis</name>
    <dbReference type="NCBI Taxonomy" id="444778"/>
    <lineage>
        <taxon>Eukaryota</taxon>
        <taxon>Fungi</taxon>
        <taxon>Dikarya</taxon>
        <taxon>Ascomycota</taxon>
        <taxon>Saccharomycotina</taxon>
        <taxon>Dipodascomycetes</taxon>
        <taxon>Dipodascales</taxon>
        <taxon>Dipodascales incertae sedis</taxon>
        <taxon>Yarrowia</taxon>
    </lineage>
</organism>
<dbReference type="InterPro" id="IPR002921">
    <property type="entry name" value="Fungal_lipase-type"/>
</dbReference>
<evidence type="ECO:0000259" key="5">
    <source>
        <dbReference type="Pfam" id="PF01764"/>
    </source>
</evidence>